<dbReference type="Gene3D" id="3.40.390.10">
    <property type="entry name" value="Collagenase (Catalytic Domain)"/>
    <property type="match status" value="1"/>
</dbReference>
<accession>A0ABR7A059</accession>
<name>A0ABR7A059_9BURK</name>
<comment type="caution">
    <text evidence="11">The sequence shown here is derived from an EMBL/GenBank/DDBJ whole genome shotgun (WGS) entry which is preliminary data.</text>
</comment>
<evidence type="ECO:0000259" key="10">
    <source>
        <dbReference type="Pfam" id="PF05649"/>
    </source>
</evidence>
<dbReference type="EMBL" id="JACOGD010000001">
    <property type="protein sequence ID" value="MBC3930299.1"/>
    <property type="molecule type" value="Genomic_DNA"/>
</dbReference>
<keyword evidence="3" id="KW-0645">Protease</keyword>
<feature type="signal peptide" evidence="8">
    <location>
        <begin position="1"/>
        <end position="24"/>
    </location>
</feature>
<evidence type="ECO:0000259" key="9">
    <source>
        <dbReference type="Pfam" id="PF01431"/>
    </source>
</evidence>
<dbReference type="InterPro" id="IPR024079">
    <property type="entry name" value="MetalloPept_cat_dom_sf"/>
</dbReference>
<dbReference type="SUPFAM" id="SSF55486">
    <property type="entry name" value="Metalloproteases ('zincins'), catalytic domain"/>
    <property type="match status" value="1"/>
</dbReference>
<evidence type="ECO:0000313" key="11">
    <source>
        <dbReference type="EMBL" id="MBC3930299.1"/>
    </source>
</evidence>
<keyword evidence="12" id="KW-1185">Reference proteome</keyword>
<dbReference type="RefSeq" id="WP_186902181.1">
    <property type="nucleotide sequence ID" value="NZ_JACOGD010000001.1"/>
</dbReference>
<sequence>MKAQVISVIALLIAGTTSTATSYAAEPAKAASPSVLLSGIDTKFQDKSVAPQEDFYRHVNGAWLKNAQIPSDRSSAGAFMDLREAVVPRLHTIIQGLSKGQNAQGSDAQKIADLFASFMDTKAIEAAGLKPLQADFAKIDAISDKNQLPATFAWLNRISVTAPFDVQVHQDNKDSTKYVLDIGQSGLALPDRDYYLKDDDAKLKATREKYLQHIEKMLSLAGDKDAAKKAAAILALETELAKVQWTKVELRDPIKAYNKIPLNELGKLGAGNDWNAYLKELGVSGKIDYVIVAQPSYISGMSKVLAETPLDTIKAYLKWHTFSSAASQLPKQFADESFAFFSKTLRGVPSQEVRWKRGVRLVDSGMGESLGKLYVEKHFPADSKAKMEQLVNNLLLAYKQSVDTLDWMSDATKKEAQAKLATFMPKIGYPNKWKDYSELKIVKGDAVGNLRAIRQFAAQTELNKLGKPIDRDEWGMTPQTVNAYYNPEMNEIVFPAAILQAPFFNPKADDAVNYGGIGAVIGHEISHGFDDQGAQYDGLGNLRDWWTKEDHEKFAAKTAALVKQYNAFSPVSGYHVNGELTLGENIADNSGLAIAYKAYKLSLGGKPAPVIGGLTGDQRFFMGFAQVWRGKLREQEAIIRIKTDPHSPGEFRANGTLRNMTPFYQSFGVKEANKMYLPPAERVTIW</sequence>
<comment type="cofactor">
    <cofactor evidence="1">
        <name>Zn(2+)</name>
        <dbReference type="ChEBI" id="CHEBI:29105"/>
    </cofactor>
</comment>
<dbReference type="CDD" id="cd08662">
    <property type="entry name" value="M13"/>
    <property type="match status" value="1"/>
</dbReference>
<evidence type="ECO:0000256" key="4">
    <source>
        <dbReference type="ARBA" id="ARBA00022723"/>
    </source>
</evidence>
<dbReference type="InterPro" id="IPR000718">
    <property type="entry name" value="Peptidase_M13"/>
</dbReference>
<keyword evidence="7" id="KW-0482">Metalloprotease</keyword>
<evidence type="ECO:0000256" key="2">
    <source>
        <dbReference type="ARBA" id="ARBA00007357"/>
    </source>
</evidence>
<dbReference type="Pfam" id="PF05649">
    <property type="entry name" value="Peptidase_M13_N"/>
    <property type="match status" value="1"/>
</dbReference>
<keyword evidence="5" id="KW-0378">Hydrolase</keyword>
<evidence type="ECO:0000256" key="5">
    <source>
        <dbReference type="ARBA" id="ARBA00022801"/>
    </source>
</evidence>
<organism evidence="11 12">
    <name type="scientific">Undibacterium curvum</name>
    <dbReference type="NCBI Taxonomy" id="2762294"/>
    <lineage>
        <taxon>Bacteria</taxon>
        <taxon>Pseudomonadati</taxon>
        <taxon>Pseudomonadota</taxon>
        <taxon>Betaproteobacteria</taxon>
        <taxon>Burkholderiales</taxon>
        <taxon>Oxalobacteraceae</taxon>
        <taxon>Undibacterium</taxon>
    </lineage>
</organism>
<keyword evidence="4" id="KW-0479">Metal-binding</keyword>
<dbReference type="PANTHER" id="PTHR11733">
    <property type="entry name" value="ZINC METALLOPROTEASE FAMILY M13 NEPRILYSIN-RELATED"/>
    <property type="match status" value="1"/>
</dbReference>
<evidence type="ECO:0000256" key="7">
    <source>
        <dbReference type="ARBA" id="ARBA00023049"/>
    </source>
</evidence>
<proteinExistence type="inferred from homology"/>
<protein>
    <submittedName>
        <fullName evidence="11">M13 family metallopeptidase</fullName>
    </submittedName>
</protein>
<comment type="similarity">
    <text evidence="2">Belongs to the peptidase M13 family.</text>
</comment>
<dbReference type="InterPro" id="IPR042089">
    <property type="entry name" value="Peptidase_M13_dom_2"/>
</dbReference>
<dbReference type="InterPro" id="IPR018497">
    <property type="entry name" value="Peptidase_M13_C"/>
</dbReference>
<dbReference type="PROSITE" id="PS51885">
    <property type="entry name" value="NEPRILYSIN"/>
    <property type="match status" value="1"/>
</dbReference>
<feature type="chain" id="PRO_5046735947" evidence="8">
    <location>
        <begin position="25"/>
        <end position="686"/>
    </location>
</feature>
<feature type="domain" description="Peptidase M13 N-terminal" evidence="10">
    <location>
        <begin position="51"/>
        <end position="430"/>
    </location>
</feature>
<dbReference type="PRINTS" id="PR00786">
    <property type="entry name" value="NEPRILYSIN"/>
</dbReference>
<feature type="domain" description="Peptidase M13 C-terminal" evidence="9">
    <location>
        <begin position="482"/>
        <end position="683"/>
    </location>
</feature>
<evidence type="ECO:0000256" key="8">
    <source>
        <dbReference type="SAM" id="SignalP"/>
    </source>
</evidence>
<evidence type="ECO:0000256" key="1">
    <source>
        <dbReference type="ARBA" id="ARBA00001947"/>
    </source>
</evidence>
<dbReference type="Gene3D" id="1.10.1380.10">
    <property type="entry name" value="Neutral endopeptidase , domain2"/>
    <property type="match status" value="1"/>
</dbReference>
<keyword evidence="8" id="KW-0732">Signal</keyword>
<dbReference type="PANTHER" id="PTHR11733:SF167">
    <property type="entry name" value="FI17812P1-RELATED"/>
    <property type="match status" value="1"/>
</dbReference>
<gene>
    <name evidence="11" type="ORF">H8K43_01345</name>
</gene>
<dbReference type="Pfam" id="PF01431">
    <property type="entry name" value="Peptidase_M13"/>
    <property type="match status" value="1"/>
</dbReference>
<evidence type="ECO:0000256" key="3">
    <source>
        <dbReference type="ARBA" id="ARBA00022670"/>
    </source>
</evidence>
<evidence type="ECO:0000256" key="6">
    <source>
        <dbReference type="ARBA" id="ARBA00022833"/>
    </source>
</evidence>
<dbReference type="InterPro" id="IPR008753">
    <property type="entry name" value="Peptidase_M13_N"/>
</dbReference>
<reference evidence="11 12" key="1">
    <citation type="submission" date="2020-08" db="EMBL/GenBank/DDBJ databases">
        <title>Novel species isolated from subtropical streams in China.</title>
        <authorList>
            <person name="Lu H."/>
        </authorList>
    </citation>
    <scope>NUCLEOTIDE SEQUENCE [LARGE SCALE GENOMIC DNA]</scope>
    <source>
        <strain evidence="11 12">CY22W</strain>
    </source>
</reference>
<dbReference type="Proteomes" id="UP000654304">
    <property type="component" value="Unassembled WGS sequence"/>
</dbReference>
<keyword evidence="6" id="KW-0862">Zinc</keyword>
<evidence type="ECO:0000313" key="12">
    <source>
        <dbReference type="Proteomes" id="UP000654304"/>
    </source>
</evidence>